<dbReference type="VEuPathDB" id="FungiDB:BD410DRAFT_54008"/>
<reference evidence="1 2" key="1">
    <citation type="submission" date="2018-06" db="EMBL/GenBank/DDBJ databases">
        <title>A transcriptomic atlas of mushroom development highlights an independent origin of complex multicellularity.</title>
        <authorList>
            <consortium name="DOE Joint Genome Institute"/>
            <person name="Krizsan K."/>
            <person name="Almasi E."/>
            <person name="Merenyi Z."/>
            <person name="Sahu N."/>
            <person name="Viragh M."/>
            <person name="Koszo T."/>
            <person name="Mondo S."/>
            <person name="Kiss B."/>
            <person name="Balint B."/>
            <person name="Kues U."/>
            <person name="Barry K."/>
            <person name="Hegedus J.C."/>
            <person name="Henrissat B."/>
            <person name="Johnson J."/>
            <person name="Lipzen A."/>
            <person name="Ohm R."/>
            <person name="Nagy I."/>
            <person name="Pangilinan J."/>
            <person name="Yan J."/>
            <person name="Xiong Y."/>
            <person name="Grigoriev I.V."/>
            <person name="Hibbett D.S."/>
            <person name="Nagy L.G."/>
        </authorList>
    </citation>
    <scope>NUCLEOTIDE SEQUENCE [LARGE SCALE GENOMIC DNA]</scope>
    <source>
        <strain evidence="1 2">SZMC22713</strain>
    </source>
</reference>
<evidence type="ECO:0000313" key="1">
    <source>
        <dbReference type="EMBL" id="TDL30149.1"/>
    </source>
</evidence>
<dbReference type="EMBL" id="ML170156">
    <property type="protein sequence ID" value="TDL30149.1"/>
    <property type="molecule type" value="Genomic_DNA"/>
</dbReference>
<dbReference type="AlphaFoldDB" id="A0A4R5XG32"/>
<evidence type="ECO:0008006" key="3">
    <source>
        <dbReference type="Google" id="ProtNLM"/>
    </source>
</evidence>
<dbReference type="Proteomes" id="UP000294933">
    <property type="component" value="Unassembled WGS sequence"/>
</dbReference>
<accession>A0A4R5XG32</accession>
<dbReference type="OrthoDB" id="2686488at2759"/>
<sequence>MDSECSELPDLSDVEEKVDVKVDVGAVSDLMDILSHIKQANGDVYDDLIHDPSEFEIHEENFRMPAVSKSLRRLRKSRNVLRVLLRIAVSKIDVLENNCMPYFFEKGIKALPDELLRHIFEVGYEDEDININGCANFSVHVSGISRHFRRVALGSPCIWKRLHSGMSPELLAMLTSRSKNIGLHIRLNTWHLEEDRLLEFARISQFMQIAATHCRRWESFELDSHRVWSAISILRQYSNLDLPRLSSLSLRVAYLHEQEVTKVGSIASSWILPRNFLQCLI</sequence>
<keyword evidence="2" id="KW-1185">Reference proteome</keyword>
<proteinExistence type="predicted"/>
<organism evidence="1 2">
    <name type="scientific">Rickenella mellea</name>
    <dbReference type="NCBI Taxonomy" id="50990"/>
    <lineage>
        <taxon>Eukaryota</taxon>
        <taxon>Fungi</taxon>
        <taxon>Dikarya</taxon>
        <taxon>Basidiomycota</taxon>
        <taxon>Agaricomycotina</taxon>
        <taxon>Agaricomycetes</taxon>
        <taxon>Hymenochaetales</taxon>
        <taxon>Rickenellaceae</taxon>
        <taxon>Rickenella</taxon>
    </lineage>
</organism>
<gene>
    <name evidence="1" type="ORF">BD410DRAFT_54008</name>
</gene>
<protein>
    <recommendedName>
        <fullName evidence="3">F-box domain-containing protein</fullName>
    </recommendedName>
</protein>
<name>A0A4R5XG32_9AGAM</name>
<evidence type="ECO:0000313" key="2">
    <source>
        <dbReference type="Proteomes" id="UP000294933"/>
    </source>
</evidence>